<gene>
    <name evidence="2" type="ORF">SS44_23265</name>
</gene>
<dbReference type="GO" id="GO:0050135">
    <property type="term" value="F:NADP+ nucleosidase activity"/>
    <property type="evidence" value="ECO:0007669"/>
    <property type="project" value="InterPro"/>
</dbReference>
<name>A0AAE2E920_ENTCL</name>
<dbReference type="InterPro" id="IPR019302">
    <property type="entry name" value="CAP12/PCTIR_TIR_dom"/>
</dbReference>
<reference evidence="2 3" key="1">
    <citation type="submission" date="2015-03" db="EMBL/GenBank/DDBJ databases">
        <authorList>
            <person name="McCorrison J."/>
            <person name="Sanka R."/>
            <person name="Adams M."/>
            <person name="Brinkac L."/>
            <person name="Nierman W."/>
            <person name="Sutton G."/>
            <person name="Nelson K."/>
            <person name="Kiedrowski L."/>
            <person name="Guerrero D."/>
            <person name="Bonomo R."/>
        </authorList>
    </citation>
    <scope>NUCLEOTIDE SEQUENCE [LARGE SCALE GENOMIC DNA]</scope>
    <source>
        <strain evidence="2 3">42324</strain>
    </source>
</reference>
<evidence type="ECO:0000259" key="1">
    <source>
        <dbReference type="Pfam" id="PF10137"/>
    </source>
</evidence>
<dbReference type="Proteomes" id="UP000033344">
    <property type="component" value="Unassembled WGS sequence"/>
</dbReference>
<evidence type="ECO:0000313" key="3">
    <source>
        <dbReference type="Proteomes" id="UP000033344"/>
    </source>
</evidence>
<dbReference type="RefSeq" id="WP_045295937.1">
    <property type="nucleotide sequence ID" value="NZ_JZYG01000086.1"/>
</dbReference>
<proteinExistence type="predicted"/>
<dbReference type="EMBL" id="JZYG01000086">
    <property type="protein sequence ID" value="KJM27724.1"/>
    <property type="molecule type" value="Genomic_DNA"/>
</dbReference>
<dbReference type="AlphaFoldDB" id="A0AAE2E920"/>
<organism evidence="2 3">
    <name type="scientific">Enterobacter cloacae subsp. cloacae</name>
    <dbReference type="NCBI Taxonomy" id="336306"/>
    <lineage>
        <taxon>Bacteria</taxon>
        <taxon>Pseudomonadati</taxon>
        <taxon>Pseudomonadota</taxon>
        <taxon>Gammaproteobacteria</taxon>
        <taxon>Enterobacterales</taxon>
        <taxon>Enterobacteriaceae</taxon>
        <taxon>Enterobacter</taxon>
        <taxon>Enterobacter cloacae complex</taxon>
    </lineage>
</organism>
<feature type="domain" description="CD-NTase-associated protein 12/Pycsar effector protein TIR" evidence="1">
    <location>
        <begin position="145"/>
        <end position="265"/>
    </location>
</feature>
<protein>
    <recommendedName>
        <fullName evidence="1">CD-NTase-associated protein 12/Pycsar effector protein TIR domain-containing protein</fullName>
    </recommendedName>
</protein>
<evidence type="ECO:0000313" key="2">
    <source>
        <dbReference type="EMBL" id="KJM27724.1"/>
    </source>
</evidence>
<comment type="caution">
    <text evidence="2">The sequence shown here is derived from an EMBL/GenBank/DDBJ whole genome shotgun (WGS) entry which is preliminary data.</text>
</comment>
<dbReference type="Pfam" id="PF10137">
    <property type="entry name" value="CAP12-PCTIR_TIR"/>
    <property type="match status" value="1"/>
</dbReference>
<sequence length="289" mass="33132">MPKLDFLHTDFERVSYLANLLTARATGLSYDEEEYVMLRNKLINDSVLSTWMPSFVRQHRSLDSFWSFIKTKFGTYAERRTFISAQFTPLLDFLEFGESVQPSTQRAHKPEVQPWFQQPTSGIDSSYNQAEIFDQFPKVTRNKRKVFIVHGRDNEAKQEVARFISDLGLEPIVLHEQASQGRTIIEKIERYTNDADFALVLYTACDHGRGASDTKVPPRNRARQNVVFEHGYLMAKLGRENVCALVKGDIETPNDISGVVYVPLDTSGAWKMSVITELRSCGYELRSLF</sequence>
<accession>A0AAE2E920</accession>